<proteinExistence type="predicted"/>
<evidence type="ECO:0000313" key="1">
    <source>
        <dbReference type="EMBL" id="MBC6110593.1"/>
    </source>
</evidence>
<dbReference type="NCBIfam" id="TIGR03833">
    <property type="entry name" value="YwbE family protein"/>
    <property type="match status" value="1"/>
</dbReference>
<dbReference type="Pfam" id="PF09962">
    <property type="entry name" value="DUF2196"/>
    <property type="match status" value="1"/>
</dbReference>
<dbReference type="PANTHER" id="PTHR40069">
    <property type="entry name" value="YWBE PROTEIN"/>
    <property type="match status" value="1"/>
</dbReference>
<accession>A0ABR7KRG1</accession>
<comment type="caution">
    <text evidence="1">The sequence shown here is derived from an EMBL/GenBank/DDBJ whole genome shotgun (WGS) entry which is preliminary data.</text>
</comment>
<dbReference type="InterPro" id="IPR019240">
    <property type="entry name" value="DUF2196"/>
</dbReference>
<protein>
    <submittedName>
        <fullName evidence="1">YwbE family protein</fullName>
    </submittedName>
</protein>
<keyword evidence="2" id="KW-1185">Reference proteome</keyword>
<evidence type="ECO:0000313" key="2">
    <source>
        <dbReference type="Proteomes" id="UP000652755"/>
    </source>
</evidence>
<dbReference type="PANTHER" id="PTHR40069:SF1">
    <property type="entry name" value="YWBE PROTEIN"/>
    <property type="match status" value="1"/>
</dbReference>
<name>A0ABR7KRG1_9SPHI</name>
<reference evidence="1 2" key="1">
    <citation type="submission" date="2020-08" db="EMBL/GenBank/DDBJ databases">
        <authorList>
            <person name="Sun Q."/>
            <person name="Inoue M."/>
        </authorList>
    </citation>
    <scope>NUCLEOTIDE SEQUENCE [LARGE SCALE GENOMIC DNA]</scope>
    <source>
        <strain evidence="1 2">CCM 8938</strain>
    </source>
</reference>
<dbReference type="EMBL" id="JACRYL010000007">
    <property type="protein sequence ID" value="MBC6110593.1"/>
    <property type="molecule type" value="Genomic_DNA"/>
</dbReference>
<sequence length="65" mass="7185">MDGRNRKDIYPGLEVGIILKKDQRSGNITYGVVKDLLTSSAFHSRGIKVRLEDGPVGRVAEITED</sequence>
<dbReference type="RefSeq" id="WP_187071067.1">
    <property type="nucleotide sequence ID" value="NZ_JACRYL010000007.1"/>
</dbReference>
<gene>
    <name evidence="1" type="ORF">H7U22_09160</name>
</gene>
<organism evidence="1 2">
    <name type="scientific">Pedobacter fastidiosus</name>
    <dbReference type="NCBI Taxonomy" id="2765361"/>
    <lineage>
        <taxon>Bacteria</taxon>
        <taxon>Pseudomonadati</taxon>
        <taxon>Bacteroidota</taxon>
        <taxon>Sphingobacteriia</taxon>
        <taxon>Sphingobacteriales</taxon>
        <taxon>Sphingobacteriaceae</taxon>
        <taxon>Pedobacter</taxon>
    </lineage>
</organism>
<dbReference type="Proteomes" id="UP000652755">
    <property type="component" value="Unassembled WGS sequence"/>
</dbReference>